<dbReference type="InterPro" id="IPR055411">
    <property type="entry name" value="LRR_FXL15/At3g58940/PEG3-like"/>
</dbReference>
<dbReference type="Pfam" id="PF24758">
    <property type="entry name" value="LRR_At5g56370"/>
    <property type="match status" value="1"/>
</dbReference>
<dbReference type="OrthoDB" id="678620at2759"/>
<proteinExistence type="predicted"/>
<dbReference type="PANTHER" id="PTHR34709:SF68">
    <property type="entry name" value="OS07G0550432 PROTEIN"/>
    <property type="match status" value="1"/>
</dbReference>
<dbReference type="AlphaFoldDB" id="A0A8T0QFE1"/>
<gene>
    <name evidence="2" type="ORF">PVAP13_7KG120600</name>
</gene>
<protein>
    <recommendedName>
        <fullName evidence="1">F-box/LRR-repeat protein 15/At3g58940/PEG3-like LRR domain-containing protein</fullName>
    </recommendedName>
</protein>
<comment type="caution">
    <text evidence="2">The sequence shown here is derived from an EMBL/GenBank/DDBJ whole genome shotgun (WGS) entry which is preliminary data.</text>
</comment>
<evidence type="ECO:0000259" key="1">
    <source>
        <dbReference type="Pfam" id="PF24758"/>
    </source>
</evidence>
<dbReference type="EMBL" id="CM029049">
    <property type="protein sequence ID" value="KAG2571908.1"/>
    <property type="molecule type" value="Genomic_DNA"/>
</dbReference>
<evidence type="ECO:0000313" key="2">
    <source>
        <dbReference type="EMBL" id="KAG2571908.1"/>
    </source>
</evidence>
<dbReference type="InterPro" id="IPR055312">
    <property type="entry name" value="FBL15-like"/>
</dbReference>
<feature type="domain" description="F-box/LRR-repeat protein 15/At3g58940/PEG3-like LRR" evidence="1">
    <location>
        <begin position="104"/>
        <end position="256"/>
    </location>
</feature>
<dbReference type="Proteomes" id="UP000823388">
    <property type="component" value="Chromosome 7K"/>
</dbReference>
<dbReference type="PANTHER" id="PTHR34709">
    <property type="entry name" value="OS10G0396666 PROTEIN"/>
    <property type="match status" value="1"/>
</dbReference>
<name>A0A8T0QFE1_PANVG</name>
<sequence length="498" mass="54818">MGDGEDRISGLPDELLHAILARLGSARSAVRTGALSRRWCHVWAPLPELVLGYRLDAPRRLPLPAFLDAVDAALAACAAPTLERLCVLPPGDHGRGGVPAGRVEPWLRFASERVVGTVLLFVPEPPPEAPGEEAVLHLPACEGVATFDLSLDGDWRVRPPSAGLFRALTNLRIQSCRMEAGELIALVCTQCPCLMDLTLAVVLVTASDVSIRSDSLRSLWFSVRTTLRLEIAAPRLEKLSVSAPVHEARISAPKLAEVDWSLTVYNRHRHRFDDVGCRLRLLELGLNASLMQQFDQVDELKLGMFIPEGVAAYQSFLNETSNLPKCEILRISSGWDYHGLVPGMLHLLRSCSSTRKLFLLDTSDYEMRQPCLPPCPCLLEESHRIDDISLNSLEEVEITSDTSYHGALEFVEQLSRCNAAVLKKVVLKYMTDSAPPPAKEDPLDGWQGPAFQLQSVQDVESATIQVILPLEGHKCGDICLELNMLFCIHTGPFAILHV</sequence>
<organism evidence="2 3">
    <name type="scientific">Panicum virgatum</name>
    <name type="common">Blackwell switchgrass</name>
    <dbReference type="NCBI Taxonomy" id="38727"/>
    <lineage>
        <taxon>Eukaryota</taxon>
        <taxon>Viridiplantae</taxon>
        <taxon>Streptophyta</taxon>
        <taxon>Embryophyta</taxon>
        <taxon>Tracheophyta</taxon>
        <taxon>Spermatophyta</taxon>
        <taxon>Magnoliopsida</taxon>
        <taxon>Liliopsida</taxon>
        <taxon>Poales</taxon>
        <taxon>Poaceae</taxon>
        <taxon>PACMAD clade</taxon>
        <taxon>Panicoideae</taxon>
        <taxon>Panicodae</taxon>
        <taxon>Paniceae</taxon>
        <taxon>Panicinae</taxon>
        <taxon>Panicum</taxon>
        <taxon>Panicum sect. Hiantes</taxon>
    </lineage>
</organism>
<keyword evidence="3" id="KW-1185">Reference proteome</keyword>
<reference evidence="2" key="1">
    <citation type="submission" date="2020-05" db="EMBL/GenBank/DDBJ databases">
        <title>WGS assembly of Panicum virgatum.</title>
        <authorList>
            <person name="Lovell J.T."/>
            <person name="Jenkins J."/>
            <person name="Shu S."/>
            <person name="Juenger T.E."/>
            <person name="Schmutz J."/>
        </authorList>
    </citation>
    <scope>NUCLEOTIDE SEQUENCE</scope>
    <source>
        <strain evidence="2">AP13</strain>
    </source>
</reference>
<accession>A0A8T0QFE1</accession>
<evidence type="ECO:0000313" key="3">
    <source>
        <dbReference type="Proteomes" id="UP000823388"/>
    </source>
</evidence>
<dbReference type="SUPFAM" id="SSF81383">
    <property type="entry name" value="F-box domain"/>
    <property type="match status" value="1"/>
</dbReference>
<dbReference type="InterPro" id="IPR036047">
    <property type="entry name" value="F-box-like_dom_sf"/>
</dbReference>